<protein>
    <submittedName>
        <fullName evidence="1">Uncharacterized protein</fullName>
    </submittedName>
</protein>
<organism evidence="1 2">
    <name type="scientific">Candidatus Fervidibacter sacchari</name>
    <dbReference type="NCBI Taxonomy" id="1448929"/>
    <lineage>
        <taxon>Bacteria</taxon>
        <taxon>Candidatus Fervidibacterota</taxon>
        <taxon>Candidatus Fervidibacter</taxon>
    </lineage>
</organism>
<evidence type="ECO:0000313" key="2">
    <source>
        <dbReference type="Proteomes" id="UP001204798"/>
    </source>
</evidence>
<keyword evidence="2" id="KW-1185">Reference proteome</keyword>
<name>A0ABT2EJK4_9BACT</name>
<dbReference type="EMBL" id="JANUCP010000001">
    <property type="protein sequence ID" value="MCS3918137.1"/>
    <property type="molecule type" value="Genomic_DNA"/>
</dbReference>
<dbReference type="Proteomes" id="UP001204798">
    <property type="component" value="Unassembled WGS sequence"/>
</dbReference>
<accession>A0ABT2EJK4</accession>
<proteinExistence type="predicted"/>
<dbReference type="RefSeq" id="WP_259093597.1">
    <property type="nucleotide sequence ID" value="NZ_CP130454.1"/>
</dbReference>
<reference evidence="1 2" key="1">
    <citation type="submission" date="2022-08" db="EMBL/GenBank/DDBJ databases">
        <title>Bacterial and archaeal communities from various locations to study Microbial Dark Matter (Phase II).</title>
        <authorList>
            <person name="Stepanauskas R."/>
        </authorList>
    </citation>
    <scope>NUCLEOTIDE SEQUENCE [LARGE SCALE GENOMIC DNA]</scope>
    <source>
        <strain evidence="1 2">PD1</strain>
    </source>
</reference>
<sequence length="66" mass="7501">MVRLLPSKNLAFGAKWGEWERIALKFRLHEKLKGSTANDPSKLGDLGQKLPSFLFLVFKVLRNDSS</sequence>
<comment type="caution">
    <text evidence="1">The sequence shown here is derived from an EMBL/GenBank/DDBJ whole genome shotgun (WGS) entry which is preliminary data.</text>
</comment>
<evidence type="ECO:0000313" key="1">
    <source>
        <dbReference type="EMBL" id="MCS3918137.1"/>
    </source>
</evidence>
<gene>
    <name evidence="1" type="ORF">M2350_000534</name>
</gene>